<keyword evidence="2" id="KW-1185">Reference proteome</keyword>
<protein>
    <submittedName>
        <fullName evidence="1">Uncharacterized protein</fullName>
    </submittedName>
</protein>
<accession>A0ABU7E6G6</accession>
<evidence type="ECO:0000313" key="1">
    <source>
        <dbReference type="EMBL" id="MED6282355.1"/>
    </source>
</evidence>
<sequence length="104" mass="11922">MIQSTTSTKRFSEEIQSVTAESTTVEELRNEKIKCLWSKCPNCEGKDGDIETQNGAVSDSVQRWSHNYGFVFFIFLRHVTEITDTSENLPRMRGSSSLWKKTLL</sequence>
<name>A0ABU7E6G6_9TELE</name>
<dbReference type="EMBL" id="JAHUTJ010045934">
    <property type="protein sequence ID" value="MED6282355.1"/>
    <property type="molecule type" value="Genomic_DNA"/>
</dbReference>
<organism evidence="1 2">
    <name type="scientific">Characodon lateralis</name>
    <dbReference type="NCBI Taxonomy" id="208331"/>
    <lineage>
        <taxon>Eukaryota</taxon>
        <taxon>Metazoa</taxon>
        <taxon>Chordata</taxon>
        <taxon>Craniata</taxon>
        <taxon>Vertebrata</taxon>
        <taxon>Euteleostomi</taxon>
        <taxon>Actinopterygii</taxon>
        <taxon>Neopterygii</taxon>
        <taxon>Teleostei</taxon>
        <taxon>Neoteleostei</taxon>
        <taxon>Acanthomorphata</taxon>
        <taxon>Ovalentaria</taxon>
        <taxon>Atherinomorphae</taxon>
        <taxon>Cyprinodontiformes</taxon>
        <taxon>Goodeidae</taxon>
        <taxon>Characodon</taxon>
    </lineage>
</organism>
<gene>
    <name evidence="1" type="ORF">CHARACLAT_031196</name>
</gene>
<proteinExistence type="predicted"/>
<comment type="caution">
    <text evidence="1">The sequence shown here is derived from an EMBL/GenBank/DDBJ whole genome shotgun (WGS) entry which is preliminary data.</text>
</comment>
<dbReference type="Proteomes" id="UP001352852">
    <property type="component" value="Unassembled WGS sequence"/>
</dbReference>
<evidence type="ECO:0000313" key="2">
    <source>
        <dbReference type="Proteomes" id="UP001352852"/>
    </source>
</evidence>
<reference evidence="1 2" key="1">
    <citation type="submission" date="2021-06" db="EMBL/GenBank/DDBJ databases">
        <authorList>
            <person name="Palmer J.M."/>
        </authorList>
    </citation>
    <scope>NUCLEOTIDE SEQUENCE [LARGE SCALE GENOMIC DNA]</scope>
    <source>
        <strain evidence="1 2">CL_MEX2019</strain>
        <tissue evidence="1">Muscle</tissue>
    </source>
</reference>